<name>A0A0G4IGJ3_PLABS</name>
<evidence type="ECO:0000313" key="1">
    <source>
        <dbReference type="EMBL" id="CEO94313.1"/>
    </source>
</evidence>
<dbReference type="Proteomes" id="UP000290189">
    <property type="component" value="Unassembled WGS sequence"/>
</dbReference>
<dbReference type="PANTHER" id="PTHR21521">
    <property type="entry name" value="AMUN, ISOFORM A"/>
    <property type="match status" value="1"/>
</dbReference>
<evidence type="ECO:0000313" key="2">
    <source>
        <dbReference type="EMBL" id="SPQ96665.1"/>
    </source>
</evidence>
<gene>
    <name evidence="1" type="ORF">PBRA_000098</name>
    <name evidence="2" type="ORF">PLBR_LOCUS3880</name>
</gene>
<dbReference type="EMBL" id="CDSF01000001">
    <property type="protein sequence ID" value="CEO94313.1"/>
    <property type="molecule type" value="Genomic_DNA"/>
</dbReference>
<dbReference type="STRING" id="37360.A0A0G4IGJ3"/>
<organism evidence="1 3">
    <name type="scientific">Plasmodiophora brassicae</name>
    <name type="common">Clubroot disease agent</name>
    <dbReference type="NCBI Taxonomy" id="37360"/>
    <lineage>
        <taxon>Eukaryota</taxon>
        <taxon>Sar</taxon>
        <taxon>Rhizaria</taxon>
        <taxon>Endomyxa</taxon>
        <taxon>Phytomyxea</taxon>
        <taxon>Plasmodiophorida</taxon>
        <taxon>Plasmodiophoridae</taxon>
        <taxon>Plasmodiophora</taxon>
    </lineage>
</organism>
<keyword evidence="2" id="KW-0496">Mitochondrion</keyword>
<accession>A0A0G4IGJ3</accession>
<reference evidence="2 4" key="2">
    <citation type="submission" date="2018-03" db="EMBL/GenBank/DDBJ databases">
        <authorList>
            <person name="Fogelqvist J."/>
        </authorList>
    </citation>
    <scope>NUCLEOTIDE SEQUENCE [LARGE SCALE GENOMIC DNA]</scope>
</reference>
<keyword evidence="3" id="KW-1185">Reference proteome</keyword>
<proteinExistence type="predicted"/>
<evidence type="ECO:0008006" key="5">
    <source>
        <dbReference type="Google" id="ProtNLM"/>
    </source>
</evidence>
<dbReference type="OMA" id="NKVDPQQ"/>
<dbReference type="AlphaFoldDB" id="A0A0G4IGJ3"/>
<sequence length="210" mass="23551">MPSTSSLWANDDADAWRAVLGEYPKRVRELVPEVGDDDDWMWTALSEEANARQPPHLSMADLQRLMSWKLRRGKFRPQLLALIRRNREDDVVKATSDAFAAKTVSDAFDSLVTLKGVGPATASAILAAYHSDGRVPFMADEAMEAIPDLGVKYTISHYRAYEKRMKERCDRINAGSTSGSTLSCNDLAKCLWVEGMQARAACRGRKRRRE</sequence>
<dbReference type="Proteomes" id="UP000039324">
    <property type="component" value="Unassembled WGS sequence"/>
</dbReference>
<protein>
    <recommendedName>
        <fullName evidence="5">HhH-GPD domain-containing protein</fullName>
    </recommendedName>
</protein>
<evidence type="ECO:0000313" key="3">
    <source>
        <dbReference type="Proteomes" id="UP000039324"/>
    </source>
</evidence>
<dbReference type="PANTHER" id="PTHR21521:SF0">
    <property type="entry name" value="AMUN, ISOFORM A"/>
    <property type="match status" value="1"/>
</dbReference>
<dbReference type="EMBL" id="OVEO01000006">
    <property type="protein sequence ID" value="SPQ96665.1"/>
    <property type="molecule type" value="Genomic_DNA"/>
</dbReference>
<reference evidence="1 3" key="1">
    <citation type="submission" date="2015-02" db="EMBL/GenBank/DDBJ databases">
        <authorList>
            <person name="Chooi Y.-H."/>
        </authorList>
    </citation>
    <scope>NUCLEOTIDE SEQUENCE [LARGE SCALE GENOMIC DNA]</scope>
    <source>
        <strain evidence="1">E3</strain>
    </source>
</reference>
<geneLocation type="mitochondrion" evidence="2"/>
<evidence type="ECO:0000313" key="4">
    <source>
        <dbReference type="Proteomes" id="UP000290189"/>
    </source>
</evidence>
<dbReference type="OrthoDB" id="8249012at2759"/>